<feature type="region of interest" description="Disordered" evidence="1">
    <location>
        <begin position="1827"/>
        <end position="1888"/>
    </location>
</feature>
<feature type="region of interest" description="Disordered" evidence="1">
    <location>
        <begin position="2297"/>
        <end position="2322"/>
    </location>
</feature>
<feature type="compositionally biased region" description="Basic and acidic residues" evidence="1">
    <location>
        <begin position="691"/>
        <end position="706"/>
    </location>
</feature>
<feature type="region of interest" description="Disordered" evidence="1">
    <location>
        <begin position="92"/>
        <end position="121"/>
    </location>
</feature>
<proteinExistence type="predicted"/>
<dbReference type="RefSeq" id="XP_055880084.1">
    <property type="nucleotide sequence ID" value="XM_056024109.1"/>
</dbReference>
<feature type="compositionally biased region" description="Low complexity" evidence="1">
    <location>
        <begin position="92"/>
        <end position="103"/>
    </location>
</feature>
<feature type="region of interest" description="Disordered" evidence="1">
    <location>
        <begin position="2532"/>
        <end position="2564"/>
    </location>
</feature>
<reference evidence="3 4" key="1">
    <citation type="submission" date="2025-04" db="UniProtKB">
        <authorList>
            <consortium name="RefSeq"/>
        </authorList>
    </citation>
    <scope>IDENTIFICATION</scope>
</reference>
<feature type="region of interest" description="Disordered" evidence="1">
    <location>
        <begin position="2034"/>
        <end position="2060"/>
    </location>
</feature>
<dbReference type="Proteomes" id="UP001165740">
    <property type="component" value="Chromosome 3"/>
</dbReference>
<dbReference type="GeneID" id="106078243"/>
<feature type="compositionally biased region" description="Polar residues" evidence="1">
    <location>
        <begin position="2542"/>
        <end position="2560"/>
    </location>
</feature>
<sequence>MSWALDDAVLDHHKTGSKFSRCDSLKRRTSQNPVCCRRLNCSGRDALDPLSRLGKLPSSKRGSRRHSLCHIIVKNVSESSFKYEQNIRRSSSLTSYRRTGTSSKRSSLKRESGQSLEEEKTADVTRYHHIHVKTPSTEKLAARTETATKVINNRLRVIRGREWYLINHRSIKIGQKDLLLSDNESLGELKRRLDIYEAVAEYTNMLLALGFPDNFMIDAIIYKDALSKKTNYLTYREIYQSEIMNGSHKLSLPMHQSEVMDGSHKLSLPMHQSEVMNGSHKLSLSMQQTEVMNGSHKLSLPMHQSVVMNGSHKLSLSMQLTEVMNGSHKLSLPMHQSEFMNGSHRLSLSMQQTEVMNGSHKLSLPMHQSEVMNGSHKLSLSMQQTEVMNGSHKLSLPMKQAEIMNGSSLPIQNITASSEPCNENEPLSLLGELAKCGDDQKSHEEIQPAKETKTRDDICNQTNTCAEKETKGKPESQNTGLQEKLRIPIETKPRRPVYSKVYSNSAKKRSWQNYPPKLFEKLTRNTGVEKQSVKFENNLVRCHTYRSGAKQIWSGENERNSSVEFRHQYDSSKKRTRSEFESLFLRYKKGQERDRDERPRSTLASNPDYAKHNKKSPLRHKHRPGANGELRSRTSRKDTCGSVREHDKRRRRYSSSGSRSSRSSVSLNRRGSTRKSRSLSKRCSESSLCDRPSKRFKEGVSSERSADSSTSSKRSSHSENLKRSPCTCCCRDDPKKQKSAALVPNTCTSDKSIQQSNSDEASKPRPLISKVDEPLQESLSVSPSIIPSALDVKSLTTAIENHSTDCNSKKNTVLNIFNADKMTIATQEKETSMKQDQNEGQGHEDNVKGAFRKPKLIDLIQLQLPPAKCAKSSCKDASRCCASIYARIPAYTLAKCVSGDPRRQNLQSPYKCDCHKLEECKTASQEINQDSCPIYRNPFTFTTTVDNDQERKIDLDVKTSSVTLTECSQCPPVKMYSVEEPSQKQSVLKSSKGEPKRRKLPKFSFPSICSLLTKAQTIYALSELCNVPRPVSPLPPDERTVSNISQSPKSFAEKGGEIVSSPRTQKVISENLDVGAFNPRLLSGFDDLCEITVVKLFGAPASHIVYITSTNHVTDSEDLCSHSVNSVENARGGYCPLTLQKLCFIIIAKNKNIFAPKPVRACSVGSKSSQNKNFRVALSGKKSSSSVVSCRQSCKRNFAEVCSDRESCGVLKCSKETKVSIANVNNSNDSDDEPDSDYCHLLTGPTDTWDRYVCDDMSTPIVLSAADRVYHVSGSKCETAWAPVKGSDLLGFTPSDLNWSRELIHVDAHAAATTQASVAQLVNEDLVQHGQVGDILLDLNLNEVTEDILAQAMESAGLSERNIRSFLHSDFSLQSFLLEEAGPTGNQVEADDFLNSIFCSFNDCTENMPSLKDKQQEAEVIDFTTTLGLCEPENDTQLFHENNQHTCPWSLDLDSIHYDNYAPYDTFSSDRTWCENLECDGAIKSRSISSLTEQYIDLDFDESDLIYLDTGPLSDVNDPGVCPSTKQVSTTLNSEQLSDAIECLPGGSSDACQYPLTSLGTGLTKNVRRTPSAHESISDLRGGKKRRKSRVSASKTPATCSVSKQLKLRKNFAKAVATYTGNNVNLAEESCLDEDKTGFNQDKSHCFVARTLDYVRRWSDTKAPTVSDYIHTVPYDCENSSKFTLYNDGSVNSRISNKTHINSSENDQDSSASGLNTNSDQLPTDNTSLQCPVVHEFMSSTQKTIPSFETYSEARKKWCGSLNETISPTTLTTYFNEQQQTLSLFTQQMLKLSPGFLKRSKKNSQSPLESRENRVSTKIFRVMRHSNHRKSYVSRTTVKKPNQSRVSRPLDVNNNASWDRAETGGSKLKSAKNSKIQDSKKSAANEGRLQLPRVCDTSSSFEKDRKKLEKATDKFRKHHQTLHQAPRTLSLLQRPVSPATDMDSTAHPTPSDLSQFPLINNARSGNENQNKSPIDTVCTLPAMASASARESSKVLKFVKRLDSQYGDQLAHGDLDTKQRLNKFCKSYLTQHSNCKKKSQSSSSETKMRDKSAGFVPSQSSDKIDNDINILAAHNAIEPSSNLKPIGGNEINSPEAVPVADGIEQSTNGANSRAGHASKQSQNASSVKKSTEAKAKPIPKKTLLRSDIASSVNRLAAKPPSPTKRLMYKIQSFEREFKKPFSISDNIEQNTLANGTSKPSSPITTLAARDKCIKDAKKLLPVITGGRADSAPRLEVNKPKCLLAAKAKEPQIERGGFKIVKNVSKEESASSKAFDEPSDEFIKDDQLETRQSIMNSLTFGGGDIRTSKKEDSKETTNRISSLNVHKNNPNIVLQDSPNIVLQDSPNIEIKSLEQLKRMTDHSFAMEFPDYFKHSQKSSHLSRPTERRNDTIISRRLEGTTSRGTSDVTFNIQRSMEQPVQTSVFHINAKEKESEDKRNKLITVISPTSNVPRKYFSVALPDGVPEELMREPVTIPEDKPKSEAAESLEKEFQQFLDECRDDEKELLTADDDYLSEFDDIDVEDAKMYLLENTPDNQEQRSLSDDLNTSSPSLSPSKIQNDVSKGELGIQLDTVKRNSPMEQGGGDGSTVKSTSILQNLTDDNDSDCDIFKVESLTSIKNSMDKALSDSFDDITEAGVDLFQSRTDGSFWADSPNPWSVPAPYAPGQRVFKKLTPIQEVQEDGEEDACLTRDEP</sequence>
<keyword evidence="2" id="KW-1185">Reference proteome</keyword>
<feature type="compositionally biased region" description="Basic and acidic residues" evidence="1">
    <location>
        <begin position="108"/>
        <end position="121"/>
    </location>
</feature>
<feature type="compositionally biased region" description="Polar residues" evidence="1">
    <location>
        <begin position="1833"/>
        <end position="1857"/>
    </location>
</feature>
<feature type="compositionally biased region" description="Basic residues" evidence="1">
    <location>
        <begin position="612"/>
        <end position="624"/>
    </location>
</feature>
<feature type="region of interest" description="Disordered" evidence="1">
    <location>
        <begin position="1036"/>
        <end position="1056"/>
    </location>
</feature>
<feature type="compositionally biased region" description="Basic and acidic residues" evidence="1">
    <location>
        <begin position="630"/>
        <end position="646"/>
    </location>
</feature>
<dbReference type="OrthoDB" id="6123481at2759"/>
<organism evidence="2 3">
    <name type="scientific">Biomphalaria glabrata</name>
    <name type="common">Bloodfluke planorb</name>
    <name type="synonym">Freshwater snail</name>
    <dbReference type="NCBI Taxonomy" id="6526"/>
    <lineage>
        <taxon>Eukaryota</taxon>
        <taxon>Metazoa</taxon>
        <taxon>Spiralia</taxon>
        <taxon>Lophotrochozoa</taxon>
        <taxon>Mollusca</taxon>
        <taxon>Gastropoda</taxon>
        <taxon>Heterobranchia</taxon>
        <taxon>Euthyneura</taxon>
        <taxon>Panpulmonata</taxon>
        <taxon>Hygrophila</taxon>
        <taxon>Lymnaeoidea</taxon>
        <taxon>Planorbidae</taxon>
        <taxon>Biomphalaria</taxon>
    </lineage>
</organism>
<dbReference type="RefSeq" id="XP_055880085.1">
    <property type="nucleotide sequence ID" value="XM_056024110.1"/>
</dbReference>
<accession>A0A9U8EMM4</accession>
<evidence type="ECO:0000256" key="1">
    <source>
        <dbReference type="SAM" id="MobiDB-lite"/>
    </source>
</evidence>
<dbReference type="RefSeq" id="XP_013094523.2">
    <property type="nucleotide sequence ID" value="XM_013239069.2"/>
</dbReference>
<evidence type="ECO:0000313" key="2">
    <source>
        <dbReference type="Proteomes" id="UP001165740"/>
    </source>
</evidence>
<feature type="compositionally biased region" description="Polar residues" evidence="1">
    <location>
        <begin position="2117"/>
        <end position="2127"/>
    </location>
</feature>
<feature type="region of interest" description="Disordered" evidence="1">
    <location>
        <begin position="2104"/>
        <end position="2143"/>
    </location>
</feature>
<evidence type="ECO:0000313" key="5">
    <source>
        <dbReference type="RefSeq" id="XP_055880085.1"/>
    </source>
</evidence>
<gene>
    <name evidence="3 4 5" type="primary">LOC106078243</name>
</gene>
<feature type="compositionally biased region" description="Basic and acidic residues" evidence="1">
    <location>
        <begin position="590"/>
        <end position="600"/>
    </location>
</feature>
<feature type="region of interest" description="Disordered" evidence="1">
    <location>
        <begin position="1563"/>
        <end position="1597"/>
    </location>
</feature>
<feature type="region of interest" description="Disordered" evidence="1">
    <location>
        <begin position="1696"/>
        <end position="1726"/>
    </location>
</feature>
<feature type="compositionally biased region" description="Basic and acidic residues" evidence="1">
    <location>
        <begin position="2304"/>
        <end position="2315"/>
    </location>
</feature>
<feature type="compositionally biased region" description="Low complexity" evidence="1">
    <location>
        <begin position="654"/>
        <end position="670"/>
    </location>
</feature>
<evidence type="ECO:0000313" key="3">
    <source>
        <dbReference type="RefSeq" id="XP_013094523.2"/>
    </source>
</evidence>
<feature type="region of interest" description="Disordered" evidence="1">
    <location>
        <begin position="590"/>
        <end position="723"/>
    </location>
</feature>
<evidence type="ECO:0000313" key="4">
    <source>
        <dbReference type="RefSeq" id="XP_055880084.1"/>
    </source>
</evidence>
<name>A0A9U8EMM4_BIOGL</name>
<feature type="compositionally biased region" description="Basic residues" evidence="1">
    <location>
        <begin position="671"/>
        <end position="680"/>
    </location>
</feature>
<protein>
    <submittedName>
        <fullName evidence="3 4">Uncharacterized protein LOC106078243</fullName>
    </submittedName>
</protein>